<protein>
    <recommendedName>
        <fullName evidence="12">Ceramide glucosyltransferase</fullName>
    </recommendedName>
</protein>
<keyword evidence="7 9" id="KW-1133">Transmembrane helix</keyword>
<dbReference type="SUPFAM" id="SSF53448">
    <property type="entry name" value="Nucleotide-diphospho-sugar transferases"/>
    <property type="match status" value="1"/>
</dbReference>
<dbReference type="InterPro" id="IPR029044">
    <property type="entry name" value="Nucleotide-diphossugar_trans"/>
</dbReference>
<evidence type="ECO:0008006" key="12">
    <source>
        <dbReference type="Google" id="ProtNLM"/>
    </source>
</evidence>
<dbReference type="OrthoDB" id="5519822at2"/>
<accession>A0A2S9Y7U4</accession>
<dbReference type="RefSeq" id="WP_106092648.1">
    <property type="nucleotide sequence ID" value="NZ_PVNL01000117.1"/>
</dbReference>
<keyword evidence="5" id="KW-0808">Transferase</keyword>
<dbReference type="PANTHER" id="PTHR12726:SF0">
    <property type="entry name" value="CERAMIDE GLUCOSYLTRANSFERASE"/>
    <property type="match status" value="1"/>
</dbReference>
<feature type="transmembrane region" description="Helical" evidence="9">
    <location>
        <begin position="6"/>
        <end position="29"/>
    </location>
</feature>
<keyword evidence="6 9" id="KW-0812">Transmembrane</keyword>
<feature type="transmembrane region" description="Helical" evidence="9">
    <location>
        <begin position="318"/>
        <end position="338"/>
    </location>
</feature>
<dbReference type="Pfam" id="PF13506">
    <property type="entry name" value="Glyco_transf_21"/>
    <property type="match status" value="1"/>
</dbReference>
<dbReference type="InterPro" id="IPR025993">
    <property type="entry name" value="Ceramide_glucosylTrfase"/>
</dbReference>
<comment type="pathway">
    <text evidence="3">Sphingolipid metabolism.</text>
</comment>
<reference evidence="10 11" key="1">
    <citation type="submission" date="2018-03" db="EMBL/GenBank/DDBJ databases">
        <title>Draft Genome Sequences of the Obligatory Marine Myxobacteria Enhygromyxa salina SWB007.</title>
        <authorList>
            <person name="Poehlein A."/>
            <person name="Moghaddam J.A."/>
            <person name="Harms H."/>
            <person name="Alanjari M."/>
            <person name="Koenig G.M."/>
            <person name="Daniel R."/>
            <person name="Schaeberle T.F."/>
        </authorList>
    </citation>
    <scope>NUCLEOTIDE SEQUENCE [LARGE SCALE GENOMIC DNA]</scope>
    <source>
        <strain evidence="10 11">SWB007</strain>
    </source>
</reference>
<evidence type="ECO:0000256" key="7">
    <source>
        <dbReference type="ARBA" id="ARBA00022989"/>
    </source>
</evidence>
<evidence type="ECO:0000256" key="1">
    <source>
        <dbReference type="ARBA" id="ARBA00004141"/>
    </source>
</evidence>
<dbReference type="Proteomes" id="UP000238823">
    <property type="component" value="Unassembled WGS sequence"/>
</dbReference>
<gene>
    <name evidence="10" type="ORF">ENSA7_57850</name>
</gene>
<evidence type="ECO:0000256" key="5">
    <source>
        <dbReference type="ARBA" id="ARBA00022679"/>
    </source>
</evidence>
<keyword evidence="4" id="KW-0328">Glycosyltransferase</keyword>
<comment type="caution">
    <text evidence="10">The sequence shown here is derived from an EMBL/GenBank/DDBJ whole genome shotgun (WGS) entry which is preliminary data.</text>
</comment>
<comment type="subcellular location">
    <subcellularLocation>
        <location evidence="1">Membrane</location>
        <topology evidence="1">Multi-pass membrane protein</topology>
    </subcellularLocation>
</comment>
<evidence type="ECO:0000256" key="9">
    <source>
        <dbReference type="SAM" id="Phobius"/>
    </source>
</evidence>
<dbReference type="PANTHER" id="PTHR12726">
    <property type="entry name" value="CERAMIDE GLUCOSYLTRANSFERASE"/>
    <property type="match status" value="1"/>
</dbReference>
<dbReference type="AlphaFoldDB" id="A0A2S9Y7U4"/>
<name>A0A2S9Y7U4_9BACT</name>
<dbReference type="EMBL" id="PVNL01000117">
    <property type="protein sequence ID" value="PRQ01180.1"/>
    <property type="molecule type" value="Genomic_DNA"/>
</dbReference>
<keyword evidence="8 9" id="KW-0472">Membrane</keyword>
<proteinExistence type="predicted"/>
<evidence type="ECO:0000313" key="11">
    <source>
        <dbReference type="Proteomes" id="UP000238823"/>
    </source>
</evidence>
<evidence type="ECO:0000256" key="8">
    <source>
        <dbReference type="ARBA" id="ARBA00023136"/>
    </source>
</evidence>
<feature type="transmembrane region" description="Helical" evidence="9">
    <location>
        <begin position="290"/>
        <end position="312"/>
    </location>
</feature>
<evidence type="ECO:0000256" key="2">
    <source>
        <dbReference type="ARBA" id="ARBA00004760"/>
    </source>
</evidence>
<evidence type="ECO:0000313" key="10">
    <source>
        <dbReference type="EMBL" id="PRQ01180.1"/>
    </source>
</evidence>
<evidence type="ECO:0000256" key="4">
    <source>
        <dbReference type="ARBA" id="ARBA00022676"/>
    </source>
</evidence>
<dbReference type="GO" id="GO:0006679">
    <property type="term" value="P:glucosylceramide biosynthetic process"/>
    <property type="evidence" value="ECO:0007669"/>
    <property type="project" value="TreeGrafter"/>
</dbReference>
<dbReference type="GO" id="GO:0016020">
    <property type="term" value="C:membrane"/>
    <property type="evidence" value="ECO:0007669"/>
    <property type="project" value="UniProtKB-SubCell"/>
</dbReference>
<evidence type="ECO:0000256" key="3">
    <source>
        <dbReference type="ARBA" id="ARBA00004991"/>
    </source>
</evidence>
<evidence type="ECO:0000256" key="6">
    <source>
        <dbReference type="ARBA" id="ARBA00022692"/>
    </source>
</evidence>
<comment type="pathway">
    <text evidence="2">Lipid metabolism; sphingolipid metabolism.</text>
</comment>
<dbReference type="GO" id="GO:0008120">
    <property type="term" value="F:ceramide glucosyltransferase activity"/>
    <property type="evidence" value="ECO:0007669"/>
    <property type="project" value="TreeGrafter"/>
</dbReference>
<organism evidence="10 11">
    <name type="scientific">Enhygromyxa salina</name>
    <dbReference type="NCBI Taxonomy" id="215803"/>
    <lineage>
        <taxon>Bacteria</taxon>
        <taxon>Pseudomonadati</taxon>
        <taxon>Myxococcota</taxon>
        <taxon>Polyangia</taxon>
        <taxon>Nannocystales</taxon>
        <taxon>Nannocystaceae</taxon>
        <taxon>Enhygromyxa</taxon>
    </lineage>
</organism>
<sequence length="409" mass="43527">MPDTLTSGAAFLALVWAAVLAWLALGAALRRAQLQRRFRRQPPTSVAGRRVLLIRPCAGAEPHLLACLTSLTQVQTTVELTVVLCVDDQNDGARPVIDAAITQLRAAGIEARFELHEPTGPNRKASMHAAVLARAGDTYELAVNVDSNVDLAGYPLDELLMPLVDPGARVGASWGPWSELRTHPGLGPRASEAVLGASLTAFPLLCGIYGYGLVGKIWAARREALDACAVAELTQYLAEDLEMATRLRAGGWGIVAAPILGRARGGDPSFSQAVARFGRWMLAVRGQRPALMSTYPLFFFATPIVLALAGIGLVGRPIIAATAAGLAVFGRLVVTLAAQHWSGRRVGVGRAVIEAGLGDVALGLAWLRAMSRREVEWRGHQLRVERSGRLSAAPQIKPIKPARDTPPAL</sequence>